<dbReference type="Pfam" id="PF01494">
    <property type="entry name" value="FAD_binding_3"/>
    <property type="match status" value="1"/>
</dbReference>
<keyword evidence="2" id="KW-0285">Flavoprotein</keyword>
<feature type="domain" description="FAD-binding" evidence="4">
    <location>
        <begin position="6"/>
        <end position="343"/>
    </location>
</feature>
<evidence type="ECO:0000313" key="5">
    <source>
        <dbReference type="EMBL" id="MEN2793222.1"/>
    </source>
</evidence>
<protein>
    <submittedName>
        <fullName evidence="5">FAD-dependent monooxygenase</fullName>
    </submittedName>
</protein>
<dbReference type="Gene3D" id="3.50.50.60">
    <property type="entry name" value="FAD/NAD(P)-binding domain"/>
    <property type="match status" value="1"/>
</dbReference>
<organism evidence="5 6">
    <name type="scientific">Sphingomonas oligophenolica</name>
    <dbReference type="NCBI Taxonomy" id="301154"/>
    <lineage>
        <taxon>Bacteria</taxon>
        <taxon>Pseudomonadati</taxon>
        <taxon>Pseudomonadota</taxon>
        <taxon>Alphaproteobacteria</taxon>
        <taxon>Sphingomonadales</taxon>
        <taxon>Sphingomonadaceae</taxon>
        <taxon>Sphingomonas</taxon>
    </lineage>
</organism>
<reference evidence="5 6" key="1">
    <citation type="submission" date="2024-05" db="EMBL/GenBank/DDBJ databases">
        <authorList>
            <person name="Liu Q."/>
            <person name="Xin Y.-H."/>
        </authorList>
    </citation>
    <scope>NUCLEOTIDE SEQUENCE [LARGE SCALE GENOMIC DNA]</scope>
    <source>
        <strain evidence="5 6">CGMCC 1.10181</strain>
    </source>
</reference>
<evidence type="ECO:0000259" key="4">
    <source>
        <dbReference type="Pfam" id="PF01494"/>
    </source>
</evidence>
<sequence>MCEFDADVVISGAGPSGLIVGAEAALGGAKVLILEKRNGPTWSRAGTLAPRVMEIFASRGIADVFVKRALELHSDPYSRDGIWAGLPRGSRANIDSDYPYVMMFPQLETERILAEHFRSLGGDIRLNSEVAGVEQDADGVTVTYNDEGGEKQVRGRYLVGADGNRSAVREAAGITRTGTPARRVAVNVDAFVENPYDKPLTVSHNENGWAMTYPLRNGVTRFAFIDAATMNETPDRPLELEDAKAMLRRVHGTDYGITKVDAINRFHDALYMADRIRDGRIFLVGESVRVHYPASGVGMNFCIQDGFNLGWKLAAAVTGRARDGLLDTYVTERIPEIKALLDQVQVQTAIQFGFDPEHIALKDFIEHQVLSSPDISRKISEYLSGLTAHYPSPEGSAEIVGQRLANLTVTNTAGGEANIFELLRGQDFLLIDLTGRAELPAVDPAMRLKVAAAETGDRAALAGLSTLLIRPDGHVAWASDRALDEHRPEAEIREWLNLTSDRPVLLASAATVAA</sequence>
<evidence type="ECO:0000313" key="6">
    <source>
        <dbReference type="Proteomes" id="UP001419910"/>
    </source>
</evidence>
<dbReference type="Gene3D" id="3.40.30.120">
    <property type="match status" value="1"/>
</dbReference>
<evidence type="ECO:0000256" key="3">
    <source>
        <dbReference type="ARBA" id="ARBA00022827"/>
    </source>
</evidence>
<keyword evidence="6" id="KW-1185">Reference proteome</keyword>
<dbReference type="SUPFAM" id="SSF51905">
    <property type="entry name" value="FAD/NAD(P)-binding domain"/>
    <property type="match status" value="1"/>
</dbReference>
<comment type="caution">
    <text evidence="5">The sequence shown here is derived from an EMBL/GenBank/DDBJ whole genome shotgun (WGS) entry which is preliminary data.</text>
</comment>
<dbReference type="Proteomes" id="UP001419910">
    <property type="component" value="Unassembled WGS sequence"/>
</dbReference>
<evidence type="ECO:0000256" key="2">
    <source>
        <dbReference type="ARBA" id="ARBA00022630"/>
    </source>
</evidence>
<dbReference type="InterPro" id="IPR002938">
    <property type="entry name" value="FAD-bd"/>
</dbReference>
<name>A0ABU9YBP2_9SPHN</name>
<dbReference type="GO" id="GO:0004497">
    <property type="term" value="F:monooxygenase activity"/>
    <property type="evidence" value="ECO:0007669"/>
    <property type="project" value="UniProtKB-KW"/>
</dbReference>
<accession>A0ABU9YBP2</accession>
<dbReference type="PANTHER" id="PTHR43004">
    <property type="entry name" value="TRK SYSTEM POTASSIUM UPTAKE PROTEIN"/>
    <property type="match status" value="1"/>
</dbReference>
<gene>
    <name evidence="5" type="ORF">ABC974_26600</name>
</gene>
<proteinExistence type="predicted"/>
<dbReference type="InterPro" id="IPR036188">
    <property type="entry name" value="FAD/NAD-bd_sf"/>
</dbReference>
<dbReference type="PRINTS" id="PR00420">
    <property type="entry name" value="RNGMNOXGNASE"/>
</dbReference>
<comment type="cofactor">
    <cofactor evidence="1">
        <name>FAD</name>
        <dbReference type="ChEBI" id="CHEBI:57692"/>
    </cofactor>
</comment>
<dbReference type="EMBL" id="JBDIME010000041">
    <property type="protein sequence ID" value="MEN2793222.1"/>
    <property type="molecule type" value="Genomic_DNA"/>
</dbReference>
<dbReference type="Pfam" id="PF21274">
    <property type="entry name" value="Rng_hyd_C"/>
    <property type="match status" value="1"/>
</dbReference>
<keyword evidence="3" id="KW-0274">FAD</keyword>
<dbReference type="RefSeq" id="WP_343888479.1">
    <property type="nucleotide sequence ID" value="NZ_BAAAEH010000009.1"/>
</dbReference>
<evidence type="ECO:0000256" key="1">
    <source>
        <dbReference type="ARBA" id="ARBA00001974"/>
    </source>
</evidence>
<keyword evidence="5" id="KW-0560">Oxidoreductase</keyword>
<dbReference type="Gene3D" id="3.30.70.2450">
    <property type="match status" value="1"/>
</dbReference>
<dbReference type="PANTHER" id="PTHR43004:SF19">
    <property type="entry name" value="BINDING MONOOXYGENASE, PUTATIVE (JCVI)-RELATED"/>
    <property type="match status" value="1"/>
</dbReference>
<keyword evidence="5" id="KW-0503">Monooxygenase</keyword>
<dbReference type="InterPro" id="IPR050641">
    <property type="entry name" value="RIFMO-like"/>
</dbReference>